<sequence length="157" mass="17001">MQTIVAGPTGGCHAVTADRGLVGLNCSVTQSRVETQYKEAVFNAIEAIKKEFGGQLQQLKDEMIPLKEKSCAIAAYELAANRPARTLSAPPPSDVHITKACQNKQNSLDVIEQSASTNSDSIDRFTEQELIGDVELSEDNPDLAQIDEEELLSDPPM</sequence>
<reference evidence="4" key="2">
    <citation type="submission" date="2019-09" db="UniProtKB">
        <authorList>
            <consortium name="WormBaseParasite"/>
        </authorList>
    </citation>
    <scope>IDENTIFICATION</scope>
</reference>
<reference evidence="2 3" key="1">
    <citation type="submission" date="2018-11" db="EMBL/GenBank/DDBJ databases">
        <authorList>
            <consortium name="Pathogen Informatics"/>
        </authorList>
    </citation>
    <scope>NUCLEOTIDE SEQUENCE [LARGE SCALE GENOMIC DNA]</scope>
</reference>
<dbReference type="WBParaSite" id="HPBE_0001066301-mRNA-1">
    <property type="protein sequence ID" value="HPBE_0001066301-mRNA-1"/>
    <property type="gene ID" value="HPBE_0001066301"/>
</dbReference>
<gene>
    <name evidence="2" type="ORF">HPBE_LOCUS10664</name>
</gene>
<dbReference type="Proteomes" id="UP000050761">
    <property type="component" value="Unassembled WGS sequence"/>
</dbReference>
<evidence type="ECO:0000313" key="3">
    <source>
        <dbReference type="Proteomes" id="UP000050761"/>
    </source>
</evidence>
<name>A0A183FS02_HELPZ</name>
<feature type="region of interest" description="Disordered" evidence="1">
    <location>
        <begin position="134"/>
        <end position="157"/>
    </location>
</feature>
<organism evidence="3 4">
    <name type="scientific">Heligmosomoides polygyrus</name>
    <name type="common">Parasitic roundworm</name>
    <dbReference type="NCBI Taxonomy" id="6339"/>
    <lineage>
        <taxon>Eukaryota</taxon>
        <taxon>Metazoa</taxon>
        <taxon>Ecdysozoa</taxon>
        <taxon>Nematoda</taxon>
        <taxon>Chromadorea</taxon>
        <taxon>Rhabditida</taxon>
        <taxon>Rhabditina</taxon>
        <taxon>Rhabditomorpha</taxon>
        <taxon>Strongyloidea</taxon>
        <taxon>Heligmosomidae</taxon>
        <taxon>Heligmosomoides</taxon>
    </lineage>
</organism>
<dbReference type="EMBL" id="UZAH01026837">
    <property type="protein sequence ID" value="VDO85891.1"/>
    <property type="molecule type" value="Genomic_DNA"/>
</dbReference>
<evidence type="ECO:0000256" key="1">
    <source>
        <dbReference type="SAM" id="MobiDB-lite"/>
    </source>
</evidence>
<keyword evidence="3" id="KW-1185">Reference proteome</keyword>
<protein>
    <submittedName>
        <fullName evidence="2 4">Uncharacterized protein</fullName>
    </submittedName>
</protein>
<evidence type="ECO:0000313" key="2">
    <source>
        <dbReference type="EMBL" id="VDO85891.1"/>
    </source>
</evidence>
<dbReference type="AlphaFoldDB" id="A0A183FS02"/>
<proteinExistence type="predicted"/>
<accession>A0A3P7YER0</accession>
<dbReference type="OrthoDB" id="5877542at2759"/>
<evidence type="ECO:0000313" key="4">
    <source>
        <dbReference type="WBParaSite" id="HPBE_0001066301-mRNA-1"/>
    </source>
</evidence>
<accession>A0A183FS02</accession>